<keyword evidence="6 14" id="KW-0812">Transmembrane</keyword>
<reference evidence="15" key="1">
    <citation type="submission" date="2019-08" db="EMBL/GenBank/DDBJ databases">
        <title>The improved chromosome-level genome for the pearl oyster Pinctada fucata martensii using PacBio sequencing and Hi-C.</title>
        <authorList>
            <person name="Zheng Z."/>
        </authorList>
    </citation>
    <scope>NUCLEOTIDE SEQUENCE</scope>
    <source>
        <strain evidence="15">ZZ-2019</strain>
        <tissue evidence="15">Adductor muscle</tissue>
    </source>
</reference>
<evidence type="ECO:0000313" key="15">
    <source>
        <dbReference type="EMBL" id="KAK3091198.1"/>
    </source>
</evidence>
<feature type="transmembrane region" description="Helical" evidence="14">
    <location>
        <begin position="567"/>
        <end position="588"/>
    </location>
</feature>
<evidence type="ECO:0000256" key="1">
    <source>
        <dbReference type="ARBA" id="ARBA00004651"/>
    </source>
</evidence>
<organism evidence="15 16">
    <name type="scientific">Pinctada imbricata</name>
    <name type="common">Atlantic pearl-oyster</name>
    <name type="synonym">Pinctada martensii</name>
    <dbReference type="NCBI Taxonomy" id="66713"/>
    <lineage>
        <taxon>Eukaryota</taxon>
        <taxon>Metazoa</taxon>
        <taxon>Spiralia</taxon>
        <taxon>Lophotrochozoa</taxon>
        <taxon>Mollusca</taxon>
        <taxon>Bivalvia</taxon>
        <taxon>Autobranchia</taxon>
        <taxon>Pteriomorphia</taxon>
        <taxon>Pterioida</taxon>
        <taxon>Pterioidea</taxon>
        <taxon>Pteriidae</taxon>
        <taxon>Pinctada</taxon>
    </lineage>
</organism>
<dbReference type="Proteomes" id="UP001186944">
    <property type="component" value="Unassembled WGS sequence"/>
</dbReference>
<dbReference type="InterPro" id="IPR004835">
    <property type="entry name" value="Chitin_synth"/>
</dbReference>
<keyword evidence="16" id="KW-1185">Reference proteome</keyword>
<dbReference type="GO" id="GO:0006031">
    <property type="term" value="P:chitin biosynthetic process"/>
    <property type="evidence" value="ECO:0007669"/>
    <property type="project" value="TreeGrafter"/>
</dbReference>
<dbReference type="Pfam" id="PF03142">
    <property type="entry name" value="Chitin_synth_2"/>
    <property type="match status" value="1"/>
</dbReference>
<evidence type="ECO:0000256" key="8">
    <source>
        <dbReference type="ARBA" id="ARBA00023054"/>
    </source>
</evidence>
<dbReference type="FunFam" id="3.90.550.10:FF:000139">
    <property type="entry name" value="Chitin synthase 8"/>
    <property type="match status" value="1"/>
</dbReference>
<feature type="compositionally biased region" description="Polar residues" evidence="13">
    <location>
        <begin position="173"/>
        <end position="199"/>
    </location>
</feature>
<evidence type="ECO:0000256" key="13">
    <source>
        <dbReference type="SAM" id="MobiDB-lite"/>
    </source>
</evidence>
<evidence type="ECO:0000256" key="10">
    <source>
        <dbReference type="ARBA" id="ARBA00023180"/>
    </source>
</evidence>
<feature type="transmembrane region" description="Helical" evidence="14">
    <location>
        <begin position="510"/>
        <end position="528"/>
    </location>
</feature>
<gene>
    <name evidence="15" type="ORF">FSP39_017898</name>
</gene>
<evidence type="ECO:0000256" key="9">
    <source>
        <dbReference type="ARBA" id="ARBA00023136"/>
    </source>
</evidence>
<dbReference type="PANTHER" id="PTHR22914">
    <property type="entry name" value="CHITIN SYNTHASE"/>
    <property type="match status" value="1"/>
</dbReference>
<comment type="subcellular location">
    <subcellularLocation>
        <location evidence="1">Cell membrane</location>
        <topology evidence="1">Multi-pass membrane protein</topology>
    </subcellularLocation>
</comment>
<evidence type="ECO:0000256" key="11">
    <source>
        <dbReference type="ARBA" id="ARBA00046329"/>
    </source>
</evidence>
<dbReference type="AlphaFoldDB" id="A0AA89BXH4"/>
<dbReference type="GO" id="GO:0004100">
    <property type="term" value="F:chitin synthase activity"/>
    <property type="evidence" value="ECO:0007669"/>
    <property type="project" value="UniProtKB-EC"/>
</dbReference>
<evidence type="ECO:0000256" key="4">
    <source>
        <dbReference type="ARBA" id="ARBA00022676"/>
    </source>
</evidence>
<keyword evidence="4" id="KW-0328">Glycosyltransferase</keyword>
<dbReference type="PANTHER" id="PTHR22914:SF42">
    <property type="entry name" value="CHITIN SYNTHASE"/>
    <property type="match status" value="1"/>
</dbReference>
<evidence type="ECO:0000256" key="6">
    <source>
        <dbReference type="ARBA" id="ARBA00022692"/>
    </source>
</evidence>
<comment type="similarity">
    <text evidence="11">Belongs to the chitin synthase family. Class IV subfamily.</text>
</comment>
<keyword evidence="8" id="KW-0175">Coiled coil</keyword>
<feature type="transmembrane region" description="Helical" evidence="14">
    <location>
        <begin position="540"/>
        <end position="561"/>
    </location>
</feature>
<keyword evidence="5" id="KW-0808">Transferase</keyword>
<evidence type="ECO:0000313" key="16">
    <source>
        <dbReference type="Proteomes" id="UP001186944"/>
    </source>
</evidence>
<protein>
    <recommendedName>
        <fullName evidence="2">chitin synthase</fullName>
        <ecNumber evidence="2">2.4.1.16</ecNumber>
    </recommendedName>
</protein>
<evidence type="ECO:0000256" key="14">
    <source>
        <dbReference type="SAM" id="Phobius"/>
    </source>
</evidence>
<dbReference type="EC" id="2.4.1.16" evidence="2"/>
<comment type="catalytic activity">
    <reaction evidence="12">
        <text>[(1-&gt;4)-N-acetyl-beta-D-glucosaminyl](n) + UDP-N-acetyl-alpha-D-glucosamine = [(1-&gt;4)-N-acetyl-beta-D-glucosaminyl](n+1) + UDP + H(+)</text>
        <dbReference type="Rhea" id="RHEA:16637"/>
        <dbReference type="Rhea" id="RHEA-COMP:9593"/>
        <dbReference type="Rhea" id="RHEA-COMP:9595"/>
        <dbReference type="ChEBI" id="CHEBI:15378"/>
        <dbReference type="ChEBI" id="CHEBI:17029"/>
        <dbReference type="ChEBI" id="CHEBI:57705"/>
        <dbReference type="ChEBI" id="CHEBI:58223"/>
        <dbReference type="EC" id="2.4.1.16"/>
    </reaction>
</comment>
<feature type="region of interest" description="Disordered" evidence="13">
    <location>
        <begin position="173"/>
        <end position="222"/>
    </location>
</feature>
<proteinExistence type="inferred from homology"/>
<evidence type="ECO:0000256" key="7">
    <source>
        <dbReference type="ARBA" id="ARBA00022989"/>
    </source>
</evidence>
<feature type="transmembrane region" description="Helical" evidence="14">
    <location>
        <begin position="6"/>
        <end position="24"/>
    </location>
</feature>
<dbReference type="InterPro" id="IPR029044">
    <property type="entry name" value="Nucleotide-diphossugar_trans"/>
</dbReference>
<dbReference type="GO" id="GO:0005886">
    <property type="term" value="C:plasma membrane"/>
    <property type="evidence" value="ECO:0007669"/>
    <property type="project" value="UniProtKB-SubCell"/>
</dbReference>
<name>A0AA89BXH4_PINIB</name>
<comment type="caution">
    <text evidence="15">The sequence shown here is derived from an EMBL/GenBank/DDBJ whole genome shotgun (WGS) entry which is preliminary data.</text>
</comment>
<accession>A0AA89BXH4</accession>
<keyword evidence="3" id="KW-1003">Cell membrane</keyword>
<evidence type="ECO:0000256" key="3">
    <source>
        <dbReference type="ARBA" id="ARBA00022475"/>
    </source>
</evidence>
<keyword evidence="10" id="KW-0325">Glycoprotein</keyword>
<keyword evidence="7 14" id="KW-1133">Transmembrane helix</keyword>
<keyword evidence="9 14" id="KW-0472">Membrane</keyword>
<dbReference type="CDD" id="cd04190">
    <property type="entry name" value="Chitin_synth_C"/>
    <property type="match status" value="1"/>
</dbReference>
<sequence>MQRVGFSVPLLLATPVYVVILIILKENNVDLLQDRIGLNNISGDYKVALVCFIIGWFAQLWICRHVWESDGEERLAFTRKLFVLPHFVSAFIDLSMLHSRKHKTCDPAPGREDDTPIPKVYLCATMWHENRREMKQILTSIFRLDQREGRNYSNDDSYEFEAHIIFDDAMETTKQNPNEQTESESTNLVQNNEQNSNQKTESKPTKQIRFMEPNQSQQTKSKRTINDFVRQLMEVVKVAGRLFYEKGVSLEARKYHTPYGGRLEWTLPGQNKLIAHLKDKDKIRHKKRWSQAMNTYVLALDGDVDFQPHSVQLLLDRMKKNPNVGAACGRIKPGGSGPLVWYQKFEYAIGHWLQKSAEHVFGCVLCSPGCFSMFRMKALMDDNVMRTYASLPTEPKHVLQYDQGEDRWLCTLLLQQGYRIEYCAAAEALTFAPEEFKEFFNQRRRWMPSTMANIWDLLASHSRTTKKNRDISYFFIIYQFILFFSSILGPSTVLLAMYTGIDSVFSIPTWLGYCLVYVPVLLFIYACLRLKSNTQLNIAMVLSAIYALLMMAVLIGTLVSIASEGWYTPTGMFMYILIGTFILAGILHPHEFPNLIYGILYFICIPAGYLFLSIYAICNLNDASWGTREAQKAVLENSHKKRGKMKEAEKELGNYTSSMVDDMIKQVKDTQIANTSFFESIVSIFRWMYNLIILRSLESLQTSLNHLQTAGNFAKSMYQKSPKEQETVYESWDTSEVPGTLSFLVEEEKQFWNDLIKKYLEPLHLKKKNEEKGYDEKKRRIKRISRL</sequence>
<dbReference type="Gene3D" id="3.90.550.10">
    <property type="entry name" value="Spore Coat Polysaccharide Biosynthesis Protein SpsA, Chain A"/>
    <property type="match status" value="1"/>
</dbReference>
<evidence type="ECO:0000256" key="12">
    <source>
        <dbReference type="ARBA" id="ARBA00048014"/>
    </source>
</evidence>
<dbReference type="EMBL" id="VSWD01000010">
    <property type="protein sequence ID" value="KAK3091198.1"/>
    <property type="molecule type" value="Genomic_DNA"/>
</dbReference>
<evidence type="ECO:0000256" key="2">
    <source>
        <dbReference type="ARBA" id="ARBA00012543"/>
    </source>
</evidence>
<feature type="transmembrane region" description="Helical" evidence="14">
    <location>
        <begin position="473"/>
        <end position="498"/>
    </location>
</feature>
<evidence type="ECO:0000256" key="5">
    <source>
        <dbReference type="ARBA" id="ARBA00022679"/>
    </source>
</evidence>
<dbReference type="SUPFAM" id="SSF53448">
    <property type="entry name" value="Nucleotide-diphospho-sugar transferases"/>
    <property type="match status" value="1"/>
</dbReference>
<feature type="transmembrane region" description="Helical" evidence="14">
    <location>
        <begin position="595"/>
        <end position="617"/>
    </location>
</feature>